<dbReference type="Gene3D" id="3.30.60.30">
    <property type="match status" value="8"/>
</dbReference>
<dbReference type="InterPro" id="IPR036058">
    <property type="entry name" value="Kazal_dom_sf"/>
</dbReference>
<dbReference type="PROSITE" id="PS51390">
    <property type="entry name" value="WAP"/>
    <property type="match status" value="1"/>
</dbReference>
<organism evidence="4 5">
    <name type="scientific">Paramuricea clavata</name>
    <name type="common">Red gorgonian</name>
    <name type="synonym">Violescent sea-whip</name>
    <dbReference type="NCBI Taxonomy" id="317549"/>
    <lineage>
        <taxon>Eukaryota</taxon>
        <taxon>Metazoa</taxon>
        <taxon>Cnidaria</taxon>
        <taxon>Anthozoa</taxon>
        <taxon>Octocorallia</taxon>
        <taxon>Malacalcyonacea</taxon>
        <taxon>Plexauridae</taxon>
        <taxon>Paramuricea</taxon>
    </lineage>
</organism>
<evidence type="ECO:0000313" key="4">
    <source>
        <dbReference type="EMBL" id="CAB4027948.1"/>
    </source>
</evidence>
<accession>A0A6S7JBA5</accession>
<dbReference type="OrthoDB" id="5988997at2759"/>
<dbReference type="SMART" id="SM00280">
    <property type="entry name" value="KAZAL"/>
    <property type="match status" value="8"/>
</dbReference>
<dbReference type="AlphaFoldDB" id="A0A6S7JBA5"/>
<evidence type="ECO:0000256" key="1">
    <source>
        <dbReference type="ARBA" id="ARBA00022690"/>
    </source>
</evidence>
<evidence type="ECO:0000256" key="3">
    <source>
        <dbReference type="ARBA" id="ARBA00023157"/>
    </source>
</evidence>
<keyword evidence="1" id="KW-0646">Protease inhibitor</keyword>
<dbReference type="CDD" id="cd00104">
    <property type="entry name" value="KAZAL_FS"/>
    <property type="match status" value="8"/>
</dbReference>
<proteinExistence type="predicted"/>
<dbReference type="GO" id="GO:0030414">
    <property type="term" value="F:peptidase inhibitor activity"/>
    <property type="evidence" value="ECO:0007669"/>
    <property type="project" value="InterPro"/>
</dbReference>
<keyword evidence="2" id="KW-0722">Serine protease inhibitor</keyword>
<dbReference type="Pfam" id="PF07648">
    <property type="entry name" value="Kazal_2"/>
    <property type="match status" value="8"/>
</dbReference>
<dbReference type="Proteomes" id="UP001152795">
    <property type="component" value="Unassembled WGS sequence"/>
</dbReference>
<dbReference type="PROSITE" id="PS51465">
    <property type="entry name" value="KAZAL_2"/>
    <property type="match status" value="8"/>
</dbReference>
<dbReference type="SMART" id="SM00217">
    <property type="entry name" value="WAP"/>
    <property type="match status" value="2"/>
</dbReference>
<dbReference type="InterPro" id="IPR050653">
    <property type="entry name" value="Prot_Inhib_GrowthFact_Antg"/>
</dbReference>
<dbReference type="PANTHER" id="PTHR10913">
    <property type="entry name" value="FOLLISTATIN-RELATED"/>
    <property type="match status" value="1"/>
</dbReference>
<keyword evidence="5" id="KW-1185">Reference proteome</keyword>
<dbReference type="InterPro" id="IPR008197">
    <property type="entry name" value="WAP_dom"/>
</dbReference>
<gene>
    <name evidence="4" type="ORF">PACLA_8A020735</name>
</gene>
<reference evidence="4" key="1">
    <citation type="submission" date="2020-04" db="EMBL/GenBank/DDBJ databases">
        <authorList>
            <person name="Alioto T."/>
            <person name="Alioto T."/>
            <person name="Gomez Garrido J."/>
        </authorList>
    </citation>
    <scope>NUCLEOTIDE SEQUENCE</scope>
    <source>
        <strain evidence="4">A484AB</strain>
    </source>
</reference>
<dbReference type="GO" id="GO:0005576">
    <property type="term" value="C:extracellular region"/>
    <property type="evidence" value="ECO:0007669"/>
    <property type="project" value="InterPro"/>
</dbReference>
<protein>
    <submittedName>
        <fullName evidence="4">Agrin-like isoform X3</fullName>
    </submittedName>
</protein>
<dbReference type="Gene3D" id="4.10.75.10">
    <property type="entry name" value="Elafin-like"/>
    <property type="match status" value="1"/>
</dbReference>
<dbReference type="SUPFAM" id="SSF57256">
    <property type="entry name" value="Elafin-like"/>
    <property type="match status" value="1"/>
</dbReference>
<dbReference type="InterPro" id="IPR002350">
    <property type="entry name" value="Kazal_dom"/>
</dbReference>
<evidence type="ECO:0000313" key="5">
    <source>
        <dbReference type="Proteomes" id="UP001152795"/>
    </source>
</evidence>
<keyword evidence="3" id="KW-1015">Disulfide bond</keyword>
<sequence>MANIKEVCVLLVLGFVVITTADPFIGRLGFHHFHVLRCLFKRCHRYAKCQVQNGKAVCVCPKVCPKNFSPVCGTDWKTYSNYCELARASCVGNSRTRLLYYGSCKSGSCRRTPWQSLRCPYYSICRLYFGLPRCVCPETCPSSYNPVCGFDDRTYRNRCELRKTACKRRQRLYVQHLGHCRPDPCARIDCCCNAECRVNLTNHAKCECNFACTLQYDPVCGSDGKTYGNACGLRSVACAQQNPKLKVVSDGPCPTTLPETTPSTSVPTTLHPCASIKCRFYAKCEIVNGSAGCMCPFCGTNSDIVQPVCGSNGVTYANLCDLQRSSCQNAQLIEVVSRGRCLTTTEPPLTRVPTTPAICPFTCSFYSRCEVRNGSARCVCPSLCSGVVTPVCGSNGVTYGNLCELKRASCKNHEYLQVVNNGQCLTTTEAPVFPSSQVPTTAAICPFTCSFYSRCEVRNGSARCVCPSLCSGVVTPVCGSNGVTYGNLCELKRDSCKNHEYLQVVNNGQCLTTTEAPVSPSSQVSTTPAICPFTCSFYSRCEVRNGSARCVCPSLCSGVVAPVCGSNGVTYGNLCELKRDSCKNHEYLQVVNNGQCLKSTSSPVTRNASTTLSPCASIKCGFFAKCEVRNGLADCVCPERRCLSVTDPFCGSDGVTYGNTCELEKAICEQQKQITIAKRGSCVKMDPILSCPIPKTCFVFCDKDECAKRGQICCCRGCGNVCTTPIKRSGRDVCPPDANSCLLDNDCQSGKKCCLDGCTKRCVTPVPSVDSEMKKMKSLN</sequence>
<dbReference type="Pfam" id="PF00095">
    <property type="entry name" value="WAP"/>
    <property type="match status" value="1"/>
</dbReference>
<dbReference type="SUPFAM" id="SSF100895">
    <property type="entry name" value="Kazal-type serine protease inhibitors"/>
    <property type="match status" value="8"/>
</dbReference>
<dbReference type="EMBL" id="CACRXK020015144">
    <property type="protein sequence ID" value="CAB4027948.1"/>
    <property type="molecule type" value="Genomic_DNA"/>
</dbReference>
<dbReference type="PANTHER" id="PTHR10913:SF45">
    <property type="entry name" value="FOLLISTATIN, ISOFORM A-RELATED"/>
    <property type="match status" value="1"/>
</dbReference>
<evidence type="ECO:0000256" key="2">
    <source>
        <dbReference type="ARBA" id="ARBA00022900"/>
    </source>
</evidence>
<name>A0A6S7JBA5_PARCT</name>
<dbReference type="InterPro" id="IPR003645">
    <property type="entry name" value="Fol_N"/>
</dbReference>
<dbReference type="InterPro" id="IPR036645">
    <property type="entry name" value="Elafin-like_sf"/>
</dbReference>
<dbReference type="GO" id="GO:0030154">
    <property type="term" value="P:cell differentiation"/>
    <property type="evidence" value="ECO:0007669"/>
    <property type="project" value="TreeGrafter"/>
</dbReference>
<dbReference type="SMART" id="SM00274">
    <property type="entry name" value="FOLN"/>
    <property type="match status" value="7"/>
</dbReference>
<comment type="caution">
    <text evidence="4">The sequence shown here is derived from an EMBL/GenBank/DDBJ whole genome shotgun (WGS) entry which is preliminary data.</text>
</comment>